<feature type="binding site" evidence="9">
    <location>
        <position position="360"/>
    </location>
    <ligand>
        <name>beta-nicotinamide D-ribonucleotide</name>
        <dbReference type="ChEBI" id="CHEBI:14649"/>
    </ligand>
</feature>
<dbReference type="InterPro" id="IPR041529">
    <property type="entry name" value="DUF5598"/>
</dbReference>
<comment type="pathway">
    <text evidence="5">Cofactor biosynthesis; NAD(+) biosynthesis; nicotinamide D-ribonucleotide from 5-phospho-alpha-D-ribose 1-diphosphate and nicotinamide: step 1/1.</text>
</comment>
<dbReference type="PATRIC" id="fig|505341.3.peg.1754"/>
<feature type="binding site" evidence="9">
    <location>
        <position position="288"/>
    </location>
    <ligand>
        <name>diphosphate</name>
        <dbReference type="ChEBI" id="CHEBI:33019"/>
    </ligand>
</feature>
<dbReference type="PANTHER" id="PTHR43816">
    <property type="entry name" value="NICOTINAMIDE PHOSPHORIBOSYLTRANSFERASE"/>
    <property type="match status" value="1"/>
</dbReference>
<feature type="binding site" evidence="9">
    <location>
        <position position="177"/>
    </location>
    <ligand>
        <name>diphosphate</name>
        <dbReference type="ChEBI" id="CHEBI:33019"/>
    </ligand>
</feature>
<dbReference type="OrthoDB" id="394882at2"/>
<feature type="domain" description="Nicotinamide phosphoribosyltransferase N-terminal" evidence="11">
    <location>
        <begin position="4"/>
        <end position="97"/>
    </location>
</feature>
<gene>
    <name evidence="12" type="ORF">QS62_08745</name>
</gene>
<feature type="binding site" evidence="9">
    <location>
        <begin position="329"/>
        <end position="330"/>
    </location>
    <ligand>
        <name>beta-nicotinamide D-ribonucleotide</name>
        <dbReference type="ChEBI" id="CHEBI:14649"/>
    </ligand>
</feature>
<dbReference type="EC" id="2.4.2.12" evidence="6"/>
<dbReference type="InterPro" id="IPR016471">
    <property type="entry name" value="Nicotinamide_PRibTrfase"/>
</dbReference>
<evidence type="ECO:0000256" key="7">
    <source>
        <dbReference type="ARBA" id="ARBA00035036"/>
    </source>
</evidence>
<evidence type="ECO:0000256" key="1">
    <source>
        <dbReference type="ARBA" id="ARBA00010897"/>
    </source>
</evidence>
<evidence type="ECO:0000256" key="8">
    <source>
        <dbReference type="ARBA" id="ARBA00047835"/>
    </source>
</evidence>
<comment type="caution">
    <text evidence="12">The sequence shown here is derived from an EMBL/GenBank/DDBJ whole genome shotgun (WGS) entry which is preliminary data.</text>
</comment>
<evidence type="ECO:0000313" key="12">
    <source>
        <dbReference type="EMBL" id="OBW92590.1"/>
    </source>
</evidence>
<comment type="similarity">
    <text evidence="1">Belongs to the NAPRTase family.</text>
</comment>
<keyword evidence="3 12" id="KW-0328">Glycosyltransferase</keyword>
<keyword evidence="13" id="KW-1185">Reference proteome</keyword>
<organism evidence="12 13">
    <name type="scientific">Gallibacterium salpingitidis</name>
    <dbReference type="NCBI Taxonomy" id="505341"/>
    <lineage>
        <taxon>Bacteria</taxon>
        <taxon>Pseudomonadati</taxon>
        <taxon>Pseudomonadota</taxon>
        <taxon>Gammaproteobacteria</taxon>
        <taxon>Pasteurellales</taxon>
        <taxon>Pasteurellaceae</taxon>
        <taxon>Gallibacterium</taxon>
    </lineage>
</organism>
<feature type="binding site" evidence="9">
    <location>
        <position position="373"/>
    </location>
    <ligand>
        <name>beta-nicotinamide D-ribonucleotide</name>
        <dbReference type="ChEBI" id="CHEBI:14649"/>
    </ligand>
</feature>
<dbReference type="InterPro" id="IPR013785">
    <property type="entry name" value="Aldolase_TIM"/>
</dbReference>
<evidence type="ECO:0000259" key="10">
    <source>
        <dbReference type="Pfam" id="PF04095"/>
    </source>
</evidence>
<keyword evidence="2" id="KW-0662">Pyridine nucleotide biosynthesis</keyword>
<dbReference type="SUPFAM" id="SSF51690">
    <property type="entry name" value="Nicotinate/Quinolinate PRTase C-terminal domain-like"/>
    <property type="match status" value="1"/>
</dbReference>
<sequence>MEKNIILMSDSYKYSHSAQYPDNMTYMHHYIESRGGRYGYTQFFGLQYYLKKYLCQPITQEMIDEAEEIMRMHGLPFDRANWQYILDAHQGYLPLKIRAVPEGSLVNNHNVLLTVENTDEKCAWLVSFFETLLLKIWYPCTVATLSHSYQRICRKFLQETAETLDALPFMLHDFGYRGVSSEESASIGGAAHLINFKGTDNVSALLFMRQYYAAEMAGFSVPAAEHSTITSWSKAREVAAYENLLDKYQDSVISIVVDSYDYYNAIGNIFCKQLADKVKQRKYPLVVRPDSGDAITNVLFACEKLAEAFGTTTNEKGYLVLNNVRVLQGDGINENSTWDLLKALQDNQYSVENLILGCGGSLLQGNLSTSINRDTHRFAMKCSCVITDGKLVDVYKAPITDKGKVSKKGRLDLIWEGEKYKTVNIDHLPLNQYHENSMMQTVFENGKLLVDWSLADVQQNAQRYQPQEAK</sequence>
<evidence type="ECO:0000256" key="5">
    <source>
        <dbReference type="ARBA" id="ARBA00035007"/>
    </source>
</evidence>
<dbReference type="Pfam" id="PF18127">
    <property type="entry name" value="NAMPT_N"/>
    <property type="match status" value="1"/>
</dbReference>
<dbReference type="Gene3D" id="3.20.20.70">
    <property type="entry name" value="Aldolase class I"/>
    <property type="match status" value="1"/>
</dbReference>
<dbReference type="PANTHER" id="PTHR43816:SF1">
    <property type="entry name" value="NICOTINAMIDE PHOSPHORIBOSYLTRANSFERASE"/>
    <property type="match status" value="1"/>
</dbReference>
<dbReference type="PIRSF" id="PIRSF005943">
    <property type="entry name" value="NMPRT"/>
    <property type="match status" value="1"/>
</dbReference>
<feature type="binding site" evidence="9">
    <location>
        <begin position="288"/>
        <end position="290"/>
    </location>
    <ligand>
        <name>beta-nicotinamide D-ribonucleotide</name>
        <dbReference type="ChEBI" id="CHEBI:14649"/>
    </ligand>
</feature>
<dbReference type="Pfam" id="PF04095">
    <property type="entry name" value="NAPRTase"/>
    <property type="match status" value="1"/>
</dbReference>
<feature type="domain" description="Nicotinate/nicotinamide phosphoribosyltransferase" evidence="10">
    <location>
        <begin position="169"/>
        <end position="446"/>
    </location>
</feature>
<proteinExistence type="inferred from homology"/>
<accession>A0A1A7NSK3</accession>
<dbReference type="GO" id="GO:0047280">
    <property type="term" value="F:nicotinamide phosphoribosyltransferase activity"/>
    <property type="evidence" value="ECO:0007669"/>
    <property type="project" value="UniProtKB-EC"/>
</dbReference>
<feature type="binding site" evidence="9">
    <location>
        <position position="200"/>
    </location>
    <ligand>
        <name>beta-nicotinamide D-ribonucleotide</name>
        <dbReference type="ChEBI" id="CHEBI:14649"/>
    </ligand>
</feature>
<dbReference type="Proteomes" id="UP000092649">
    <property type="component" value="Unassembled WGS sequence"/>
</dbReference>
<evidence type="ECO:0000256" key="2">
    <source>
        <dbReference type="ARBA" id="ARBA00022642"/>
    </source>
</evidence>
<name>A0A1A7NSK3_9PAST</name>
<evidence type="ECO:0000256" key="4">
    <source>
        <dbReference type="ARBA" id="ARBA00022679"/>
    </source>
</evidence>
<evidence type="ECO:0000256" key="6">
    <source>
        <dbReference type="ARBA" id="ARBA00035024"/>
    </source>
</evidence>
<protein>
    <recommendedName>
        <fullName evidence="7">Nicotinamide phosphoribosyltransferase</fullName>
        <ecNumber evidence="6">2.4.2.12</ecNumber>
    </recommendedName>
</protein>
<feature type="binding site" evidence="9">
    <location>
        <position position="226"/>
    </location>
    <ligand>
        <name>diphosphate</name>
        <dbReference type="ChEBI" id="CHEBI:33019"/>
    </ligand>
</feature>
<dbReference type="AlphaFoldDB" id="A0A1A7NSK3"/>
<evidence type="ECO:0000259" key="11">
    <source>
        <dbReference type="Pfam" id="PF18127"/>
    </source>
</evidence>
<evidence type="ECO:0000256" key="9">
    <source>
        <dbReference type="PIRSR" id="PIRSR005943-1"/>
    </source>
</evidence>
<dbReference type="NCBIfam" id="NF006629">
    <property type="entry name" value="PRK09198.1"/>
    <property type="match status" value="1"/>
</dbReference>
<keyword evidence="4 12" id="KW-0808">Transferase</keyword>
<evidence type="ECO:0000256" key="3">
    <source>
        <dbReference type="ARBA" id="ARBA00022676"/>
    </source>
</evidence>
<dbReference type="InterPro" id="IPR041525">
    <property type="entry name" value="N/Namide_PRibTrfase"/>
</dbReference>
<dbReference type="EMBL" id="JTJL01000047">
    <property type="protein sequence ID" value="OBW92590.1"/>
    <property type="molecule type" value="Genomic_DNA"/>
</dbReference>
<dbReference type="RefSeq" id="WP_066108932.1">
    <property type="nucleotide sequence ID" value="NZ_JTJL01000047.1"/>
</dbReference>
<reference evidence="12 13" key="1">
    <citation type="submission" date="2014-11" db="EMBL/GenBank/DDBJ databases">
        <title>Pan-genome of Gallibacterium spp.</title>
        <authorList>
            <person name="Kudirkiene E."/>
            <person name="Bojesen A.M."/>
        </authorList>
    </citation>
    <scope>NUCLEOTIDE SEQUENCE [LARGE SCALE GENOMIC DNA]</scope>
    <source>
        <strain evidence="12 13">F150</strain>
    </source>
</reference>
<dbReference type="InterPro" id="IPR036068">
    <property type="entry name" value="Nicotinate_pribotase-like_C"/>
</dbReference>
<comment type="catalytic activity">
    <reaction evidence="8">
        <text>beta-nicotinamide D-ribonucleotide + diphosphate = 5-phospho-alpha-D-ribose 1-diphosphate + nicotinamide + H(+)</text>
        <dbReference type="Rhea" id="RHEA:16149"/>
        <dbReference type="ChEBI" id="CHEBI:14649"/>
        <dbReference type="ChEBI" id="CHEBI:15378"/>
        <dbReference type="ChEBI" id="CHEBI:17154"/>
        <dbReference type="ChEBI" id="CHEBI:33019"/>
        <dbReference type="ChEBI" id="CHEBI:58017"/>
        <dbReference type="EC" id="2.4.2.12"/>
    </reaction>
    <physiologicalReaction direction="right-to-left" evidence="8">
        <dbReference type="Rhea" id="RHEA:16151"/>
    </physiologicalReaction>
</comment>
<evidence type="ECO:0000313" key="13">
    <source>
        <dbReference type="Proteomes" id="UP000092649"/>
    </source>
</evidence>
<dbReference type="GO" id="GO:0009435">
    <property type="term" value="P:NAD+ biosynthetic process"/>
    <property type="evidence" value="ECO:0007669"/>
    <property type="project" value="InterPro"/>
</dbReference>